<protein>
    <submittedName>
        <fullName evidence="1">36492_t:CDS:1</fullName>
    </submittedName>
</protein>
<sequence>FYFFGPPFVNSCSPSIRIENCQHREILVLPPNLDNLLSLVYYDPDSDSFSEDEWYSYLDFGTLKVETDSFDSNADD</sequence>
<proteinExistence type="predicted"/>
<comment type="caution">
    <text evidence="1">The sequence shown here is derived from an EMBL/GenBank/DDBJ whole genome shotgun (WGS) entry which is preliminary data.</text>
</comment>
<keyword evidence="2" id="KW-1185">Reference proteome</keyword>
<feature type="non-terminal residue" evidence="1">
    <location>
        <position position="1"/>
    </location>
</feature>
<organism evidence="1 2">
    <name type="scientific">Racocetra persica</name>
    <dbReference type="NCBI Taxonomy" id="160502"/>
    <lineage>
        <taxon>Eukaryota</taxon>
        <taxon>Fungi</taxon>
        <taxon>Fungi incertae sedis</taxon>
        <taxon>Mucoromycota</taxon>
        <taxon>Glomeromycotina</taxon>
        <taxon>Glomeromycetes</taxon>
        <taxon>Diversisporales</taxon>
        <taxon>Gigasporaceae</taxon>
        <taxon>Racocetra</taxon>
    </lineage>
</organism>
<accession>A0ACA9RVS7</accession>
<evidence type="ECO:0000313" key="2">
    <source>
        <dbReference type="Proteomes" id="UP000789920"/>
    </source>
</evidence>
<dbReference type="EMBL" id="CAJVQC010075416">
    <property type="protein sequence ID" value="CAG8813836.1"/>
    <property type="molecule type" value="Genomic_DNA"/>
</dbReference>
<reference evidence="1" key="1">
    <citation type="submission" date="2021-06" db="EMBL/GenBank/DDBJ databases">
        <authorList>
            <person name="Kallberg Y."/>
            <person name="Tangrot J."/>
            <person name="Rosling A."/>
        </authorList>
    </citation>
    <scope>NUCLEOTIDE SEQUENCE</scope>
    <source>
        <strain evidence="1">MA461A</strain>
    </source>
</reference>
<evidence type="ECO:0000313" key="1">
    <source>
        <dbReference type="EMBL" id="CAG8813836.1"/>
    </source>
</evidence>
<dbReference type="Proteomes" id="UP000789920">
    <property type="component" value="Unassembled WGS sequence"/>
</dbReference>
<gene>
    <name evidence="1" type="ORF">RPERSI_LOCUS23853</name>
</gene>
<name>A0ACA9RVS7_9GLOM</name>
<feature type="non-terminal residue" evidence="1">
    <location>
        <position position="76"/>
    </location>
</feature>